<evidence type="ECO:0000313" key="3">
    <source>
        <dbReference type="EMBL" id="GAA0170086.1"/>
    </source>
</evidence>
<evidence type="ECO:0000256" key="1">
    <source>
        <dbReference type="SAM" id="SignalP"/>
    </source>
</evidence>
<dbReference type="InterPro" id="IPR056633">
    <property type="entry name" value="DUF7731"/>
</dbReference>
<organism evidence="3 4">
    <name type="scientific">Lithospermum erythrorhizon</name>
    <name type="common">Purple gromwell</name>
    <name type="synonym">Lithospermum officinale var. erythrorhizon</name>
    <dbReference type="NCBI Taxonomy" id="34254"/>
    <lineage>
        <taxon>Eukaryota</taxon>
        <taxon>Viridiplantae</taxon>
        <taxon>Streptophyta</taxon>
        <taxon>Embryophyta</taxon>
        <taxon>Tracheophyta</taxon>
        <taxon>Spermatophyta</taxon>
        <taxon>Magnoliopsida</taxon>
        <taxon>eudicotyledons</taxon>
        <taxon>Gunneridae</taxon>
        <taxon>Pentapetalae</taxon>
        <taxon>asterids</taxon>
        <taxon>lamiids</taxon>
        <taxon>Boraginales</taxon>
        <taxon>Boraginaceae</taxon>
        <taxon>Boraginoideae</taxon>
        <taxon>Lithospermeae</taxon>
        <taxon>Lithospermum</taxon>
    </lineage>
</organism>
<name>A0AAV3R440_LITER</name>
<dbReference type="PANTHER" id="PTHR34366">
    <property type="entry name" value="OS07G0289901 PROTEIN-RELATED"/>
    <property type="match status" value="1"/>
</dbReference>
<keyword evidence="1" id="KW-0732">Signal</keyword>
<reference evidence="3 4" key="1">
    <citation type="submission" date="2024-01" db="EMBL/GenBank/DDBJ databases">
        <title>The complete chloroplast genome sequence of Lithospermum erythrorhizon: insights into the phylogenetic relationship among Boraginaceae species and the maternal lineages of purple gromwells.</title>
        <authorList>
            <person name="Okada T."/>
            <person name="Watanabe K."/>
        </authorList>
    </citation>
    <scope>NUCLEOTIDE SEQUENCE [LARGE SCALE GENOMIC DNA]</scope>
</reference>
<dbReference type="Pfam" id="PF24865">
    <property type="entry name" value="DUF7731"/>
    <property type="match status" value="1"/>
</dbReference>
<keyword evidence="4" id="KW-1185">Reference proteome</keyword>
<protein>
    <recommendedName>
        <fullName evidence="2">DUF7731 domain-containing protein</fullName>
    </recommendedName>
</protein>
<dbReference type="EMBL" id="BAABME010007090">
    <property type="protein sequence ID" value="GAA0170086.1"/>
    <property type="molecule type" value="Genomic_DNA"/>
</dbReference>
<gene>
    <name evidence="3" type="ORF">LIER_24427</name>
</gene>
<dbReference type="Proteomes" id="UP001454036">
    <property type="component" value="Unassembled WGS sequence"/>
</dbReference>
<feature type="signal peptide" evidence="1">
    <location>
        <begin position="1"/>
        <end position="30"/>
    </location>
</feature>
<proteinExistence type="predicted"/>
<sequence>MGISVFTINKICTVLLFVCLFFQIQNTAHAENKVQPIGNLKLPPFLTWRNAMYCLRNYKEPNPCPWKYTLNLSGSLDVADSDADNFCKNGCMNHTRAVLDCIDDVKRDFWFANKASVKDLNDVVNSRCNTH</sequence>
<feature type="chain" id="PRO_5043875889" description="DUF7731 domain-containing protein" evidence="1">
    <location>
        <begin position="31"/>
        <end position="131"/>
    </location>
</feature>
<feature type="domain" description="DUF7731" evidence="2">
    <location>
        <begin position="46"/>
        <end position="129"/>
    </location>
</feature>
<dbReference type="PANTHER" id="PTHR34366:SF7">
    <property type="entry name" value="TRANSMEMBRANE PROTEIN"/>
    <property type="match status" value="1"/>
</dbReference>
<dbReference type="AlphaFoldDB" id="A0AAV3R440"/>
<evidence type="ECO:0000313" key="4">
    <source>
        <dbReference type="Proteomes" id="UP001454036"/>
    </source>
</evidence>
<comment type="caution">
    <text evidence="3">The sequence shown here is derived from an EMBL/GenBank/DDBJ whole genome shotgun (WGS) entry which is preliminary data.</text>
</comment>
<evidence type="ECO:0000259" key="2">
    <source>
        <dbReference type="Pfam" id="PF24865"/>
    </source>
</evidence>
<accession>A0AAV3R440</accession>